<name>A0AAD4IMJ8_PERFH</name>
<gene>
    <name evidence="3" type="ORF">C2S53_016263</name>
</gene>
<dbReference type="PANTHER" id="PTHR11697">
    <property type="entry name" value="GENERAL TRANSCRIPTION FACTOR 2-RELATED ZINC FINGER PROTEIN"/>
    <property type="match status" value="1"/>
</dbReference>
<evidence type="ECO:0000259" key="2">
    <source>
        <dbReference type="Pfam" id="PF14291"/>
    </source>
</evidence>
<proteinExistence type="predicted"/>
<evidence type="ECO:0008006" key="5">
    <source>
        <dbReference type="Google" id="ProtNLM"/>
    </source>
</evidence>
<dbReference type="PANTHER" id="PTHR11697:SF230">
    <property type="entry name" value="ZINC FINGER, MYM DOMAIN CONTAINING 1"/>
    <property type="match status" value="1"/>
</dbReference>
<dbReference type="GO" id="GO:0046983">
    <property type="term" value="F:protein dimerization activity"/>
    <property type="evidence" value="ECO:0007669"/>
    <property type="project" value="InterPro"/>
</dbReference>
<dbReference type="InterPro" id="IPR025398">
    <property type="entry name" value="DUF4371"/>
</dbReference>
<feature type="domain" description="DUF4371" evidence="2">
    <location>
        <begin position="12"/>
        <end position="189"/>
    </location>
</feature>
<accession>A0AAD4IMJ8</accession>
<keyword evidence="4" id="KW-1185">Reference proteome</keyword>
<reference evidence="3 4" key="1">
    <citation type="journal article" date="2021" name="Nat. Commun.">
        <title>Incipient diploidization of the medicinal plant Perilla within 10,000 years.</title>
        <authorList>
            <person name="Zhang Y."/>
            <person name="Shen Q."/>
            <person name="Leng L."/>
            <person name="Zhang D."/>
            <person name="Chen S."/>
            <person name="Shi Y."/>
            <person name="Ning Z."/>
            <person name="Chen S."/>
        </authorList>
    </citation>
    <scope>NUCLEOTIDE SEQUENCE [LARGE SCALE GENOMIC DNA]</scope>
    <source>
        <strain evidence="4">cv. PC099</strain>
    </source>
</reference>
<dbReference type="InterPro" id="IPR012337">
    <property type="entry name" value="RNaseH-like_sf"/>
</dbReference>
<organism evidence="3 4">
    <name type="scientific">Perilla frutescens var. hirtella</name>
    <name type="common">Perilla citriodora</name>
    <name type="synonym">Perilla setoyensis</name>
    <dbReference type="NCBI Taxonomy" id="608512"/>
    <lineage>
        <taxon>Eukaryota</taxon>
        <taxon>Viridiplantae</taxon>
        <taxon>Streptophyta</taxon>
        <taxon>Embryophyta</taxon>
        <taxon>Tracheophyta</taxon>
        <taxon>Spermatophyta</taxon>
        <taxon>Magnoliopsida</taxon>
        <taxon>eudicotyledons</taxon>
        <taxon>Gunneridae</taxon>
        <taxon>Pentapetalae</taxon>
        <taxon>asterids</taxon>
        <taxon>lamiids</taxon>
        <taxon>Lamiales</taxon>
        <taxon>Lamiaceae</taxon>
        <taxon>Nepetoideae</taxon>
        <taxon>Elsholtzieae</taxon>
        <taxon>Perilla</taxon>
    </lineage>
</organism>
<feature type="domain" description="HAT C-terminal dimerisation" evidence="1">
    <location>
        <begin position="428"/>
        <end position="485"/>
    </location>
</feature>
<evidence type="ECO:0000313" key="3">
    <source>
        <dbReference type="EMBL" id="KAH6755264.1"/>
    </source>
</evidence>
<sequence length="495" mass="56141">MFRSNACEMDVAYRTRLTASLDVARFLLQQGMAFHGHDESPSSLNWGNFLEMIHWYSQRCPDISNVMGQNAPGNNLMLAPSIQKQLAHACALEITLAIINDIGDRFFTLFVDEARHVSVKEQMGVVVRYVIKEGCVIERFLAVVHVADTSSLCLKDAIDALFARHSLSISKLRGQGYDGASNMRGEFNGLKSLILEENPCAMYVHCFAHQLQLTIVAVAKGNDMVQDFFNYVSMVVNTTGASCKRRDKLRMLEHNRLINELSNGERVSGRVEQVLQNIRDEAILSESRSFARGLIDKMDSYEFVFVLHLMKFLLGVIHELSLSLQQKDQNIIQAMTLIDTVKCQLQKFREDGWEEILQQVGKFCELNGIAQIDMDANISRRGHKKLGAQAITNLHYYRVEIFYQDPQFSTINNLGMLAQEMGKSGKSLVFPLVYRMIELALVLPIATASVERVFSAMKIVKTDLSNRMADEWMNDSLVVYIERDMFLTIENEPIL</sequence>
<dbReference type="Proteomes" id="UP001190926">
    <property type="component" value="Unassembled WGS sequence"/>
</dbReference>
<evidence type="ECO:0000313" key="4">
    <source>
        <dbReference type="Proteomes" id="UP001190926"/>
    </source>
</evidence>
<comment type="caution">
    <text evidence="3">The sequence shown here is derived from an EMBL/GenBank/DDBJ whole genome shotgun (WGS) entry which is preliminary data.</text>
</comment>
<dbReference type="Pfam" id="PF14291">
    <property type="entry name" value="DUF4371"/>
    <property type="match status" value="1"/>
</dbReference>
<dbReference type="AlphaFoldDB" id="A0AAD4IMJ8"/>
<dbReference type="InterPro" id="IPR008906">
    <property type="entry name" value="HATC_C_dom"/>
</dbReference>
<dbReference type="SUPFAM" id="SSF53098">
    <property type="entry name" value="Ribonuclease H-like"/>
    <property type="match status" value="1"/>
</dbReference>
<dbReference type="EMBL" id="SDAM02029620">
    <property type="protein sequence ID" value="KAH6755264.1"/>
    <property type="molecule type" value="Genomic_DNA"/>
</dbReference>
<protein>
    <recommendedName>
        <fullName evidence="5">Zinc finger MYM-type protein 1-like</fullName>
    </recommendedName>
</protein>
<dbReference type="InterPro" id="IPR055298">
    <property type="entry name" value="AtLOH3-like"/>
</dbReference>
<dbReference type="Pfam" id="PF05699">
    <property type="entry name" value="Dimer_Tnp_hAT"/>
    <property type="match status" value="1"/>
</dbReference>
<evidence type="ECO:0000259" key="1">
    <source>
        <dbReference type="Pfam" id="PF05699"/>
    </source>
</evidence>